<dbReference type="EMBL" id="CM046504">
    <property type="protein sequence ID" value="KAI8680515.1"/>
    <property type="molecule type" value="Genomic_DNA"/>
</dbReference>
<evidence type="ECO:0000313" key="2">
    <source>
        <dbReference type="Proteomes" id="UP001065298"/>
    </source>
</evidence>
<accession>A0ACC0RB81</accession>
<organism evidence="1 2">
    <name type="scientific">Fusarium keratoplasticum</name>
    <dbReference type="NCBI Taxonomy" id="1328300"/>
    <lineage>
        <taxon>Eukaryota</taxon>
        <taxon>Fungi</taxon>
        <taxon>Dikarya</taxon>
        <taxon>Ascomycota</taxon>
        <taxon>Pezizomycotina</taxon>
        <taxon>Sordariomycetes</taxon>
        <taxon>Hypocreomycetidae</taxon>
        <taxon>Hypocreales</taxon>
        <taxon>Nectriaceae</taxon>
        <taxon>Fusarium</taxon>
        <taxon>Fusarium solani species complex</taxon>
    </lineage>
</organism>
<comment type="caution">
    <text evidence="1">The sequence shown here is derived from an EMBL/GenBank/DDBJ whole genome shotgun (WGS) entry which is preliminary data.</text>
</comment>
<gene>
    <name evidence="1" type="ORF">NCS57_00332700</name>
</gene>
<protein>
    <submittedName>
        <fullName evidence="1">HET-domain-containing protein</fullName>
    </submittedName>
</protein>
<reference evidence="1" key="1">
    <citation type="submission" date="2022-06" db="EMBL/GenBank/DDBJ databases">
        <title>Fusarium solani species complex genomes reveal bases of compartmentalisation and animal pathogenesis.</title>
        <authorList>
            <person name="Tsai I.J."/>
        </authorList>
    </citation>
    <scope>NUCLEOTIDE SEQUENCE</scope>
    <source>
        <strain evidence="1">Fu6.1</strain>
    </source>
</reference>
<proteinExistence type="predicted"/>
<keyword evidence="2" id="KW-1185">Reference proteome</keyword>
<evidence type="ECO:0000313" key="1">
    <source>
        <dbReference type="EMBL" id="KAI8680515.1"/>
    </source>
</evidence>
<name>A0ACC0RB81_9HYPO</name>
<dbReference type="Proteomes" id="UP001065298">
    <property type="component" value="Chromosome 2"/>
</dbReference>
<sequence length="741" mass="84469">MGHIRRKGITNTWRMDTGLLLSHMKRYAHDPTDLGSRRGVSNEALRQLYLAAYADFTRESRQRVAVPGTIYAQRPILYDIPEIRLLRLEPQQDEHSPLRCSTIFWPFPLSATYYRQPPYYALSYRWSPPTPGTFLVVDGIEVNVSDDLALALRAAMRHVVPSGAPLIIWVDAICINQQDDFERTFQVAIMNHIYSCCRGTFIWLGAEADNSGLAIDMINEVSKAYDEWYQQIMRREIIPPEPSPLQKSPRHRSALAPFLSRSYWERLWIVQEVLLSDEKLILCGDGRLDWVDLQKFLIHQSVYADDEVLATLQTVGSSMKNLVQMDKNMNEKRQSLTAKLSLLEALVISRNRKCTDPKDHIYGVLGITTTRIAPKYQRSVHEVWTLGILTAIEEDRSLNVLSLSHLSPDTHIDLTKATGQPQQPPLPGWIPDLSQQRSLSGHILYCMGEAKTRKCRFEVFGPPQRPAPREIGAVKTWDDMTNTQTQHPLRMRVSAVPVDKVRYCHASVQRGDILRAWKRWCSYLLKEAPEMSTFYESDKDKAIAFVDAILLYEPPPPGETRPERRVAVARSYLMTVLTNTTPDTPDYALNLDFECKKDFLLAVLQPLRAYMDVVHAEFTIFYTERGYVGMGVRGVEPGDKVCLVGGCDVPLVLRSELLGEDASRMPTQFCFDEIFPAVSTRDGKALSAQRPEASIRTEKDRPLLQETQRDDYRVVGECYVSGIMYGEHFDRARTPTVINLV</sequence>